<evidence type="ECO:0000313" key="1">
    <source>
        <dbReference type="EMBL" id="PPK74812.1"/>
    </source>
</evidence>
<protein>
    <submittedName>
        <fullName evidence="1">Uncharacterized protein</fullName>
    </submittedName>
</protein>
<reference evidence="1 2" key="1">
    <citation type="submission" date="2018-02" db="EMBL/GenBank/DDBJ databases">
        <title>Subsurface microbial communities from deep shales in Ohio and West Virginia, USA.</title>
        <authorList>
            <person name="Wrighton K."/>
        </authorList>
    </citation>
    <scope>NUCLEOTIDE SEQUENCE [LARGE SCALE GENOMIC DNA]</scope>
    <source>
        <strain evidence="1 2">OWC-DMM</strain>
    </source>
</reference>
<comment type="caution">
    <text evidence="1">The sequence shown here is derived from an EMBL/GenBank/DDBJ whole genome shotgun (WGS) entry which is preliminary data.</text>
</comment>
<dbReference type="EMBL" id="PTIZ01000007">
    <property type="protein sequence ID" value="PPK74812.1"/>
    <property type="molecule type" value="Genomic_DNA"/>
</dbReference>
<organism evidence="1 2">
    <name type="scientific">Methylobacter tundripaludum</name>
    <dbReference type="NCBI Taxonomy" id="173365"/>
    <lineage>
        <taxon>Bacteria</taxon>
        <taxon>Pseudomonadati</taxon>
        <taxon>Pseudomonadota</taxon>
        <taxon>Gammaproteobacteria</taxon>
        <taxon>Methylococcales</taxon>
        <taxon>Methylococcaceae</taxon>
        <taxon>Methylobacter</taxon>
    </lineage>
</organism>
<sequence length="94" mass="11240">MDNDTLINQAQHLYAVLEVEQHTRSLQSKTQFDRLDYLVTWAYCRYQRRLNRCVLCYQHRLNDCTREFLGSKRQFCPRTNHSCAPSTNDTLHCV</sequence>
<evidence type="ECO:0000313" key="2">
    <source>
        <dbReference type="Proteomes" id="UP000240010"/>
    </source>
</evidence>
<gene>
    <name evidence="1" type="ORF">B0F87_10755</name>
</gene>
<name>A0A2S6HBI7_9GAMM</name>
<dbReference type="AlphaFoldDB" id="A0A2S6HBI7"/>
<proteinExistence type="predicted"/>
<dbReference type="Proteomes" id="UP000240010">
    <property type="component" value="Unassembled WGS sequence"/>
</dbReference>
<accession>A0A2S6HBI7</accession>